<feature type="domain" description="SWIM-type" evidence="2">
    <location>
        <begin position="272"/>
        <end position="308"/>
    </location>
</feature>
<proteinExistence type="predicted"/>
<protein>
    <recommendedName>
        <fullName evidence="2">SWIM-type domain-containing protein</fullName>
    </recommendedName>
</protein>
<dbReference type="Proteomes" id="UP000632766">
    <property type="component" value="Unassembled WGS sequence"/>
</dbReference>
<dbReference type="GO" id="GO:0008270">
    <property type="term" value="F:zinc ion binding"/>
    <property type="evidence" value="ECO:0007669"/>
    <property type="project" value="UniProtKB-KW"/>
</dbReference>
<sequence length="354" mass="40754">MTHQLYTAQYLQELKLDEIKKIARQLGVTPEGDKRSKDNWIKAITEYQSAKTEKLSGGIRQIEKVTDAPKVMPTKENPFTVEEAAAQGYTFSYASVGNFLTIKGYNDQSMVIVNDGYDDLRFPVERIELMTYGEVVAAKPQQAADEPEAQEQTDDYLFHDEQPNNLPKVGDSYFIGEFLLRCSQVGGDDYAVIWDVYDENNAISQIRMDWTCYWTHPLSQAKFCTPQQATIDLAETYRQQCAMRSERAQAIEVLEQHGDEFVVRNCENGHHYVVRPNHAESSERCECPDCHYRSVRCKHQIAVEIFLKQRLEQIIATTPSPEELLDKPFDELTREEWELLRQYQPAESMELVAA</sequence>
<dbReference type="EMBL" id="JAECZC010000102">
    <property type="protein sequence ID" value="MBH8566760.1"/>
    <property type="molecule type" value="Genomic_DNA"/>
</dbReference>
<reference evidence="3 4" key="1">
    <citation type="journal article" date="2021" name="Int. J. Syst. Evol. Microbiol.">
        <title>Amazonocrinis nigriterrae gen. nov., sp. nov., Atlanticothrix silvestris gen. nov., sp. nov. and Dendronalium phyllosphericum gen. nov., sp. nov., nostocacean cyanobacteria from Brazilian environments.</title>
        <authorList>
            <person name="Alvarenga D.O."/>
            <person name="Andreote A.P.D."/>
            <person name="Branco L.H.Z."/>
            <person name="Delbaje E."/>
            <person name="Cruz R.B."/>
            <person name="Varani A.M."/>
            <person name="Fiore M.F."/>
        </authorList>
    </citation>
    <scope>NUCLEOTIDE SEQUENCE [LARGE SCALE GENOMIC DNA]</scope>
    <source>
        <strain evidence="3 4">CENA67</strain>
    </source>
</reference>
<organism evidence="3 4">
    <name type="scientific">Amazonocrinis nigriterrae CENA67</name>
    <dbReference type="NCBI Taxonomy" id="2794033"/>
    <lineage>
        <taxon>Bacteria</taxon>
        <taxon>Bacillati</taxon>
        <taxon>Cyanobacteriota</taxon>
        <taxon>Cyanophyceae</taxon>
        <taxon>Nostocales</taxon>
        <taxon>Nostocaceae</taxon>
        <taxon>Amazonocrinis</taxon>
        <taxon>Amazonocrinis nigriterrae</taxon>
    </lineage>
</organism>
<evidence type="ECO:0000313" key="4">
    <source>
        <dbReference type="Proteomes" id="UP000632766"/>
    </source>
</evidence>
<dbReference type="AlphaFoldDB" id="A0A8J7HYW4"/>
<comment type="caution">
    <text evidence="3">The sequence shown here is derived from an EMBL/GenBank/DDBJ whole genome shotgun (WGS) entry which is preliminary data.</text>
</comment>
<evidence type="ECO:0000313" key="3">
    <source>
        <dbReference type="EMBL" id="MBH8566760.1"/>
    </source>
</evidence>
<keyword evidence="4" id="KW-1185">Reference proteome</keyword>
<keyword evidence="1" id="KW-0862">Zinc</keyword>
<evidence type="ECO:0000256" key="1">
    <source>
        <dbReference type="PROSITE-ProRule" id="PRU00325"/>
    </source>
</evidence>
<dbReference type="RefSeq" id="WP_198128492.1">
    <property type="nucleotide sequence ID" value="NZ_JAECZC010000102.1"/>
</dbReference>
<keyword evidence="1" id="KW-0863">Zinc-finger</keyword>
<dbReference type="InterPro" id="IPR007527">
    <property type="entry name" value="Znf_SWIM"/>
</dbReference>
<keyword evidence="1" id="KW-0479">Metal-binding</keyword>
<gene>
    <name evidence="3" type="ORF">I8748_32190</name>
</gene>
<accession>A0A8J7HYW4</accession>
<name>A0A8J7HYW4_9NOST</name>
<dbReference type="PROSITE" id="PS50966">
    <property type="entry name" value="ZF_SWIM"/>
    <property type="match status" value="1"/>
</dbReference>
<evidence type="ECO:0000259" key="2">
    <source>
        <dbReference type="PROSITE" id="PS50966"/>
    </source>
</evidence>